<sequence>MATSDQGVQAYAQWVCVIIENKSKSMTATVGGAYLKWGKFYKDGDKDKEIPPSDVDKIEIPPGQKKRVYSCGRSDASSGTEGGFKLYDGKDKKEDKCIGEVYWDCPWGSKTNTFNTTPTHPDDYNISNGPYNQSGGALGDIDVYVSKVA</sequence>
<evidence type="ECO:0000256" key="1">
    <source>
        <dbReference type="ARBA" id="ARBA00010795"/>
    </source>
</evidence>
<evidence type="ECO:0000313" key="4">
    <source>
        <dbReference type="Proteomes" id="UP000641853"/>
    </source>
</evidence>
<dbReference type="AlphaFoldDB" id="A0A8H6V9I4"/>
<accession>A0A8H6V9I4</accession>
<evidence type="ECO:0000313" key="3">
    <source>
        <dbReference type="EMBL" id="KAF7180044.1"/>
    </source>
</evidence>
<reference evidence="3" key="1">
    <citation type="submission" date="2020-06" db="EMBL/GenBank/DDBJ databases">
        <title>Draft genome sequences of strains closely related to Aspergillus parafelis and Aspergillus hiratsukae.</title>
        <authorList>
            <person name="Dos Santos R.A.C."/>
            <person name="Rivero-Menendez O."/>
            <person name="Steenwyk J.L."/>
            <person name="Mead M.E."/>
            <person name="Goldman G.H."/>
            <person name="Alastruey-Izquierdo A."/>
            <person name="Rokas A."/>
        </authorList>
    </citation>
    <scope>NUCLEOTIDE SEQUENCE</scope>
    <source>
        <strain evidence="3">CNM-CM7691</strain>
    </source>
</reference>
<keyword evidence="4" id="KW-1185">Reference proteome</keyword>
<dbReference type="EMBL" id="JACBAG010001848">
    <property type="protein sequence ID" value="KAF7180044.1"/>
    <property type="molecule type" value="Genomic_DNA"/>
</dbReference>
<dbReference type="InterPro" id="IPR009413">
    <property type="entry name" value="Aegerolysin-typ"/>
</dbReference>
<proteinExistence type="inferred from homology"/>
<dbReference type="Pfam" id="PF06355">
    <property type="entry name" value="Aegerolysin"/>
    <property type="match status" value="1"/>
</dbReference>
<dbReference type="PIRSF" id="PIRSF007951">
    <property type="entry name" value="Hemolysin, aegerolysin type"/>
    <property type="match status" value="1"/>
</dbReference>
<dbReference type="Proteomes" id="UP000641853">
    <property type="component" value="Unassembled WGS sequence"/>
</dbReference>
<gene>
    <name evidence="3" type="ORF">CNMCM7691_009210</name>
</gene>
<comment type="caution">
    <text evidence="3">The sequence shown here is derived from an EMBL/GenBank/DDBJ whole genome shotgun (WGS) entry which is preliminary data.</text>
</comment>
<protein>
    <submittedName>
        <fullName evidence="3">Uncharacterized protein</fullName>
    </submittedName>
</protein>
<dbReference type="GO" id="GO:0019836">
    <property type="term" value="P:symbiont-mediated hemolysis of host erythrocyte"/>
    <property type="evidence" value="ECO:0007669"/>
    <property type="project" value="InterPro"/>
</dbReference>
<name>A0A8H6V9I4_9EURO</name>
<comment type="similarity">
    <text evidence="1">Belongs to the aegerolysin family.</text>
</comment>
<dbReference type="Gene3D" id="2.60.270.50">
    <property type="match status" value="1"/>
</dbReference>
<feature type="region of interest" description="Disordered" evidence="2">
    <location>
        <begin position="66"/>
        <end position="85"/>
    </location>
</feature>
<organism evidence="3 4">
    <name type="scientific">Aspergillus felis</name>
    <dbReference type="NCBI Taxonomy" id="1287682"/>
    <lineage>
        <taxon>Eukaryota</taxon>
        <taxon>Fungi</taxon>
        <taxon>Dikarya</taxon>
        <taxon>Ascomycota</taxon>
        <taxon>Pezizomycotina</taxon>
        <taxon>Eurotiomycetes</taxon>
        <taxon>Eurotiomycetidae</taxon>
        <taxon>Eurotiales</taxon>
        <taxon>Aspergillaceae</taxon>
        <taxon>Aspergillus</taxon>
        <taxon>Aspergillus subgen. Fumigati</taxon>
    </lineage>
</organism>
<evidence type="ECO:0000256" key="2">
    <source>
        <dbReference type="SAM" id="MobiDB-lite"/>
    </source>
</evidence>